<gene>
    <name evidence="1" type="ORF">G3O08_03110</name>
</gene>
<dbReference type="PROSITE" id="PS51257">
    <property type="entry name" value="PROKAR_LIPOPROTEIN"/>
    <property type="match status" value="1"/>
</dbReference>
<reference evidence="1 2" key="1">
    <citation type="submission" date="2020-02" db="EMBL/GenBank/DDBJ databases">
        <title>Out from the shadows clarifying the taxonomy of the family Cryomorphaceae and related taxa by utilizing the GTDB taxonomic framework.</title>
        <authorList>
            <person name="Bowman J.P."/>
        </authorList>
    </citation>
    <scope>NUCLEOTIDE SEQUENCE [LARGE SCALE GENOMIC DNA]</scope>
    <source>
        <strain evidence="1 2">QSSC 1-22</strain>
    </source>
</reference>
<dbReference type="AlphaFoldDB" id="A0A7K3WNB1"/>
<name>A0A7K3WNB1_9FLAO</name>
<proteinExistence type="predicted"/>
<evidence type="ECO:0000313" key="2">
    <source>
        <dbReference type="Proteomes" id="UP000486602"/>
    </source>
</evidence>
<accession>A0A7K3WNB1</accession>
<keyword evidence="2" id="KW-1185">Reference proteome</keyword>
<sequence>MTHLRKITFFSFLGLIVILFYSCDEQTVSKNGDLKNTELDSTKTNFVSVAGKLFSIPSPIQTAILIKESDIPYNREVLNDPANVSNYSTKNQRALNLGIYGTEMAYTSLYDDSQWSLRYYKAVENLADDLEIKGALSPSLVKRLGSNVGNTDSLLFLSGQFYEAADIYLKENERYDLAALILAGGWIEASYLTALSANTGNDAARKRLAAQKKTIITLCEVLQSTADEQFNSGNTMLQLDSLKNVYRSVEHTYTYQKPETNPETKTTIINSESNFQLTDDELADIIARIERIRASIIQ</sequence>
<evidence type="ECO:0000313" key="1">
    <source>
        <dbReference type="EMBL" id="NEN22491.1"/>
    </source>
</evidence>
<comment type="caution">
    <text evidence="1">The sequence shown here is derived from an EMBL/GenBank/DDBJ whole genome shotgun (WGS) entry which is preliminary data.</text>
</comment>
<organism evidence="1 2">
    <name type="scientific">Cryomorpha ignava</name>
    <dbReference type="NCBI Taxonomy" id="101383"/>
    <lineage>
        <taxon>Bacteria</taxon>
        <taxon>Pseudomonadati</taxon>
        <taxon>Bacteroidota</taxon>
        <taxon>Flavobacteriia</taxon>
        <taxon>Flavobacteriales</taxon>
        <taxon>Cryomorphaceae</taxon>
        <taxon>Cryomorpha</taxon>
    </lineage>
</organism>
<protein>
    <submittedName>
        <fullName evidence="1">Uncharacterized protein</fullName>
    </submittedName>
</protein>
<dbReference type="EMBL" id="JAAGVY010000003">
    <property type="protein sequence ID" value="NEN22491.1"/>
    <property type="molecule type" value="Genomic_DNA"/>
</dbReference>
<dbReference type="RefSeq" id="WP_163283216.1">
    <property type="nucleotide sequence ID" value="NZ_JAAGVY010000003.1"/>
</dbReference>
<dbReference type="Proteomes" id="UP000486602">
    <property type="component" value="Unassembled WGS sequence"/>
</dbReference>